<dbReference type="PROSITE" id="PS51257">
    <property type="entry name" value="PROKAR_LIPOPROTEIN"/>
    <property type="match status" value="1"/>
</dbReference>
<feature type="chain" id="PRO_5007280647" description="DUF4270 domain-containing protein" evidence="1">
    <location>
        <begin position="22"/>
        <end position="495"/>
    </location>
</feature>
<dbReference type="Proteomes" id="UP000071561">
    <property type="component" value="Chromosome"/>
</dbReference>
<dbReference type="InterPro" id="IPR025366">
    <property type="entry name" value="DUF4270"/>
</dbReference>
<dbReference type="OrthoDB" id="1466062at2"/>
<organism evidence="2 3">
    <name type="scientific">Pedobacter cryoconitis</name>
    <dbReference type="NCBI Taxonomy" id="188932"/>
    <lineage>
        <taxon>Bacteria</taxon>
        <taxon>Pseudomonadati</taxon>
        <taxon>Bacteroidota</taxon>
        <taxon>Sphingobacteriia</taxon>
        <taxon>Sphingobacteriales</taxon>
        <taxon>Sphingobacteriaceae</taxon>
        <taxon>Pedobacter</taxon>
    </lineage>
</organism>
<evidence type="ECO:0000256" key="1">
    <source>
        <dbReference type="SAM" id="SignalP"/>
    </source>
</evidence>
<evidence type="ECO:0000313" key="2">
    <source>
        <dbReference type="EMBL" id="AMQ00843.1"/>
    </source>
</evidence>
<dbReference type="RefSeq" id="WP_068404293.1">
    <property type="nucleotide sequence ID" value="NZ_CP014504.1"/>
</dbReference>
<sequence precursor="true">MKFSKLDLLTLLISLFLFSSCKDSSTIGLDINPANAVSGILLDTVTVTSRTELDDPASTYPPATTGSAVGLVRYPLGQMADPIFGSTTANLAMAVNLPGGAGYSFGTAAEIDSAVLVMPYATNTAVPTSVQATIGSQLAQFYGDSTSTFNVRVTQLNTNLSTQTGFLNTTDYPSTDLLGSATITPRPGSSVRVLRVIPGAVDTAYNAGPQVRIKLSTALIKSKIMALDSATLSTNANLAAAFKGLKVTASLVSGKPGAVMFFNFTGSNSNLEIYYKKQNTTTATLRDTVAAMFPISVSSGPVAATVKHDYTNTAIATQLKTPADYAVTYLQAMSGVRNKITFPYLKNLKASIGTKIVINKAELVIDISDPADSIPFKIPPRLSLYRLDLAKQRQNLPDNNVASQNNPTGDPRALLPFGGFYDKTKKSYTFVVTSYIQDIVDGKTVDYGTYLAPTATTEFNLLPYATSAGRAVIGSFNNPASRKIRLNIYYVKNPN</sequence>
<keyword evidence="3" id="KW-1185">Reference proteome</keyword>
<dbReference type="PATRIC" id="fig|188932.3.peg.4145"/>
<protein>
    <recommendedName>
        <fullName evidence="4">DUF4270 domain-containing protein</fullName>
    </recommendedName>
</protein>
<dbReference type="Pfam" id="PF14092">
    <property type="entry name" value="DUF4270"/>
    <property type="match status" value="1"/>
</dbReference>
<dbReference type="AlphaFoldDB" id="A0A127VHP3"/>
<name>A0A127VHP3_9SPHI</name>
<dbReference type="KEGG" id="pcm:AY601_3990"/>
<proteinExistence type="predicted"/>
<reference evidence="2 3" key="1">
    <citation type="submission" date="2016-03" db="EMBL/GenBank/DDBJ databases">
        <title>Complete genome sequence of Pedobacter cryoconitis PAMC 27485.</title>
        <authorList>
            <person name="Lee J."/>
            <person name="Kim O.-S."/>
        </authorList>
    </citation>
    <scope>NUCLEOTIDE SEQUENCE [LARGE SCALE GENOMIC DNA]</scope>
    <source>
        <strain evidence="2 3">PAMC 27485</strain>
    </source>
</reference>
<evidence type="ECO:0000313" key="3">
    <source>
        <dbReference type="Proteomes" id="UP000071561"/>
    </source>
</evidence>
<accession>A0A127VHP3</accession>
<feature type="signal peptide" evidence="1">
    <location>
        <begin position="1"/>
        <end position="21"/>
    </location>
</feature>
<dbReference type="EMBL" id="CP014504">
    <property type="protein sequence ID" value="AMQ00843.1"/>
    <property type="molecule type" value="Genomic_DNA"/>
</dbReference>
<gene>
    <name evidence="2" type="ORF">AY601_3990</name>
</gene>
<keyword evidence="1" id="KW-0732">Signal</keyword>
<evidence type="ECO:0008006" key="4">
    <source>
        <dbReference type="Google" id="ProtNLM"/>
    </source>
</evidence>